<organism evidence="2 3">
    <name type="scientific">Chionoecetes opilio</name>
    <name type="common">Atlantic snow crab</name>
    <name type="synonym">Cancer opilio</name>
    <dbReference type="NCBI Taxonomy" id="41210"/>
    <lineage>
        <taxon>Eukaryota</taxon>
        <taxon>Metazoa</taxon>
        <taxon>Ecdysozoa</taxon>
        <taxon>Arthropoda</taxon>
        <taxon>Crustacea</taxon>
        <taxon>Multicrustacea</taxon>
        <taxon>Malacostraca</taxon>
        <taxon>Eumalacostraca</taxon>
        <taxon>Eucarida</taxon>
        <taxon>Decapoda</taxon>
        <taxon>Pleocyemata</taxon>
        <taxon>Brachyura</taxon>
        <taxon>Eubrachyura</taxon>
        <taxon>Majoidea</taxon>
        <taxon>Majidae</taxon>
        <taxon>Chionoecetes</taxon>
    </lineage>
</organism>
<keyword evidence="3" id="KW-1185">Reference proteome</keyword>
<evidence type="ECO:0000313" key="3">
    <source>
        <dbReference type="Proteomes" id="UP000770661"/>
    </source>
</evidence>
<feature type="region of interest" description="Disordered" evidence="1">
    <location>
        <begin position="94"/>
        <end position="132"/>
    </location>
</feature>
<name>A0A8J5BXL6_CHIOP</name>
<reference evidence="2" key="1">
    <citation type="submission" date="2020-07" db="EMBL/GenBank/DDBJ databases">
        <title>The High-quality genome of the commercially important snow crab, Chionoecetes opilio.</title>
        <authorList>
            <person name="Jeong J.-H."/>
            <person name="Ryu S."/>
        </authorList>
    </citation>
    <scope>NUCLEOTIDE SEQUENCE</scope>
    <source>
        <strain evidence="2">MADBK_172401_WGS</strain>
        <tissue evidence="2">Digestive gland</tissue>
    </source>
</reference>
<dbReference type="AlphaFoldDB" id="A0A8J5BXL6"/>
<protein>
    <submittedName>
        <fullName evidence="2">Uncharacterized protein</fullName>
    </submittedName>
</protein>
<evidence type="ECO:0000256" key="1">
    <source>
        <dbReference type="SAM" id="MobiDB-lite"/>
    </source>
</evidence>
<gene>
    <name evidence="2" type="ORF">GWK47_018997</name>
</gene>
<feature type="region of interest" description="Disordered" evidence="1">
    <location>
        <begin position="1"/>
        <end position="68"/>
    </location>
</feature>
<sequence>MPLLRPKGGTSGACVPALTPQGGARPPAHHSNFTPPLRCGDRWRSGDGGARARGDQLLTPSPHGPYTAVADTGAQVSVAGRLLLGALSAYPNVSSRLHPRQSPTLPGGSMRFLDHHLSGLRGDCPPPQSASP</sequence>
<dbReference type="OrthoDB" id="6434442at2759"/>
<comment type="caution">
    <text evidence="2">The sequence shown here is derived from an EMBL/GenBank/DDBJ whole genome shotgun (WGS) entry which is preliminary data.</text>
</comment>
<feature type="compositionally biased region" description="Basic and acidic residues" evidence="1">
    <location>
        <begin position="39"/>
        <end position="54"/>
    </location>
</feature>
<accession>A0A8J5BXL6</accession>
<proteinExistence type="predicted"/>
<dbReference type="Proteomes" id="UP000770661">
    <property type="component" value="Unassembled WGS sequence"/>
</dbReference>
<evidence type="ECO:0000313" key="2">
    <source>
        <dbReference type="EMBL" id="KAG0712203.1"/>
    </source>
</evidence>
<dbReference type="EMBL" id="JACEEZ010022649">
    <property type="protein sequence ID" value="KAG0712203.1"/>
    <property type="molecule type" value="Genomic_DNA"/>
</dbReference>